<evidence type="ECO:0000313" key="2">
    <source>
        <dbReference type="Proteomes" id="UP000054051"/>
    </source>
</evidence>
<dbReference type="EMBL" id="CAFB01000040">
    <property type="protein sequence ID" value="CCD29384.1"/>
    <property type="molecule type" value="Genomic_DNA"/>
</dbReference>
<dbReference type="Proteomes" id="UP000054051">
    <property type="component" value="Unassembled WGS sequence"/>
</dbReference>
<keyword evidence="2" id="KW-1185">Reference proteome</keyword>
<protein>
    <submittedName>
        <fullName evidence="1">Beta-hydroxylase, bleomycin/phleomycin binding protein, ankyrin homologue, bleomycin and transport protein</fullName>
    </submittedName>
</protein>
<proteinExistence type="predicted"/>
<dbReference type="OrthoDB" id="9814070at2"/>
<evidence type="ECO:0000313" key="1">
    <source>
        <dbReference type="EMBL" id="CCD29384.1"/>
    </source>
</evidence>
<dbReference type="SUPFAM" id="SSF55909">
    <property type="entry name" value="Pentein"/>
    <property type="match status" value="1"/>
</dbReference>
<name>G2J9D7_9BURK</name>
<dbReference type="STRING" id="1070319.CAGGBEG34_230023"/>
<dbReference type="eggNOG" id="COG1834">
    <property type="taxonomic scope" value="Bacteria"/>
</dbReference>
<sequence>MNPTQLQRPAFLMNAPFSYSTAEANNVWMQEMTEAERIPDRKRSMVQFLKLYNFLAAEALVYLLPIPRIEGLQDLVFTANLGIVLEHVEGKNTVVISNYSSAPRQGETEVGMRFFESMGYQTYVPDAKFEGEAELKPLYDNIYVGGYGIRSDPEVYNWMKRIFDMRIIRLKMIDPYLYHLDCSVFPITKEQTLVCTQLYDEKEIKELEKYTEIIDVSKESATAGLCNSVRLNNTILCASDIHDLKAGTEGYVIEAAKNRELEDIAGKLAFEVTLFNLSEYQKSGAMLSCMMMHLNRHSYSFRLV</sequence>
<reference evidence="1 2" key="1">
    <citation type="submission" date="2011-08" db="EMBL/GenBank/DDBJ databases">
        <title>The genome of the obligate endobacterium of an arbuscular mycorrhizal fungus reveals an interphylum network of nutritional interactions.</title>
        <authorList>
            <person name="Ghignone S."/>
            <person name="Salvioli A."/>
            <person name="Anca I."/>
            <person name="Lumini E."/>
            <person name="Ortu G."/>
            <person name="Petiti L."/>
            <person name="Cruveiller S."/>
            <person name="Bianciotto V."/>
            <person name="Piffanelli P."/>
            <person name="Lanfranco L."/>
            <person name="Bonfante P."/>
        </authorList>
    </citation>
    <scope>NUCLEOTIDE SEQUENCE [LARGE SCALE GENOMIC DNA]</scope>
    <source>
        <strain evidence="1 2">BEG34</strain>
    </source>
</reference>
<comment type="caution">
    <text evidence="1">The sequence shown here is derived from an EMBL/GenBank/DDBJ whole genome shotgun (WGS) entry which is preliminary data.</text>
</comment>
<dbReference type="RefSeq" id="WP_006682579.1">
    <property type="nucleotide sequence ID" value="NZ_CAFB01000040.1"/>
</dbReference>
<gene>
    <name evidence="1" type="ORF">CAGGBEG34_230023</name>
</gene>
<dbReference type="Pfam" id="PF19420">
    <property type="entry name" value="DDAH_eukar"/>
    <property type="match status" value="1"/>
</dbReference>
<dbReference type="AlphaFoldDB" id="G2J9D7"/>
<dbReference type="Gene3D" id="3.75.10.10">
    <property type="entry name" value="L-arginine/glycine Amidinotransferase, Chain A"/>
    <property type="match status" value="1"/>
</dbReference>
<organism evidence="1 2">
    <name type="scientific">Candidatus Glomeribacter gigasporarum BEG34</name>
    <dbReference type="NCBI Taxonomy" id="1070319"/>
    <lineage>
        <taxon>Bacteria</taxon>
        <taxon>Pseudomonadati</taxon>
        <taxon>Pseudomonadota</taxon>
        <taxon>Betaproteobacteria</taxon>
        <taxon>Burkholderiales</taxon>
        <taxon>Burkholderiaceae</taxon>
        <taxon>Candidatus Glomeribacter</taxon>
    </lineage>
</organism>
<accession>G2J9D7</accession>